<reference evidence="3" key="1">
    <citation type="submission" date="2016-10" db="EMBL/GenBank/DDBJ databases">
        <authorList>
            <person name="Varghese N."/>
            <person name="Submissions S."/>
        </authorList>
    </citation>
    <scope>NUCLEOTIDE SEQUENCE [LARGE SCALE GENOMIC DNA]</scope>
    <source>
        <strain evidence="3">IBRC-M 10761</strain>
    </source>
</reference>
<feature type="domain" description="Outer membrane protein beta-barrel" evidence="1">
    <location>
        <begin position="34"/>
        <end position="231"/>
    </location>
</feature>
<dbReference type="STRING" id="1416801.SAMN05192553_10236"/>
<dbReference type="InterPro" id="IPR025665">
    <property type="entry name" value="Beta-barrel_OMP_2"/>
</dbReference>
<protein>
    <submittedName>
        <fullName evidence="2">Outer membrane protein beta-barrel domain-containing protein</fullName>
    </submittedName>
</protein>
<gene>
    <name evidence="2" type="ORF">SAMN05192553_10236</name>
</gene>
<evidence type="ECO:0000259" key="1">
    <source>
        <dbReference type="Pfam" id="PF13568"/>
    </source>
</evidence>
<dbReference type="Pfam" id="PF13568">
    <property type="entry name" value="OMP_b-brl_2"/>
    <property type="match status" value="1"/>
</dbReference>
<sequence>MQNPHLRHQFHLYRYQIVVVFLISLLGQMHPTQAQDRNMTFNASGSDDQAISYGFFLAAHNSSLRIRYSDNFMDPTVTGLHNVRAIMPVFSPGFALGFLVTGRIHDQVNVLFTPKVGFYEYRTELQLFSDNTGSPDGTGFSTVPLLTEETLVEFPLLLKYKSERFNNTRMFFVGGLNGQIRTKNQEEANEDPVVLKGRDLAVEMGLGFDLYFQYFKFSPEIRFSHGLMNLYQPGHSDDRILGAIQDIRRKSITLYLNFQ</sequence>
<proteinExistence type="predicted"/>
<accession>A0A1H6VF26</accession>
<dbReference type="Proteomes" id="UP000199403">
    <property type="component" value="Unassembled WGS sequence"/>
</dbReference>
<dbReference type="EMBL" id="FNZH01000002">
    <property type="protein sequence ID" value="SEJ03181.1"/>
    <property type="molecule type" value="Genomic_DNA"/>
</dbReference>
<evidence type="ECO:0000313" key="3">
    <source>
        <dbReference type="Proteomes" id="UP000199403"/>
    </source>
</evidence>
<keyword evidence="3" id="KW-1185">Reference proteome</keyword>
<evidence type="ECO:0000313" key="2">
    <source>
        <dbReference type="EMBL" id="SEJ03181.1"/>
    </source>
</evidence>
<dbReference type="AlphaFoldDB" id="A0A1H6VF26"/>
<name>A0A1H6VF26_9BACT</name>
<dbReference type="RefSeq" id="WP_092170406.1">
    <property type="nucleotide sequence ID" value="NZ_FNZH01000002.1"/>
</dbReference>
<organism evidence="2 3">
    <name type="scientific">Cyclobacterium xiamenense</name>
    <dbReference type="NCBI Taxonomy" id="1297121"/>
    <lineage>
        <taxon>Bacteria</taxon>
        <taxon>Pseudomonadati</taxon>
        <taxon>Bacteroidota</taxon>
        <taxon>Cytophagia</taxon>
        <taxon>Cytophagales</taxon>
        <taxon>Cyclobacteriaceae</taxon>
        <taxon>Cyclobacterium</taxon>
    </lineage>
</organism>
<dbReference type="OrthoDB" id="1467485at2"/>